<dbReference type="SUPFAM" id="SSF48452">
    <property type="entry name" value="TPR-like"/>
    <property type="match status" value="1"/>
</dbReference>
<accession>B0C7P7</accession>
<dbReference type="EMBL" id="CP000828">
    <property type="protein sequence ID" value="ABW25307.1"/>
    <property type="molecule type" value="Genomic_DNA"/>
</dbReference>
<keyword evidence="2" id="KW-1185">Reference proteome</keyword>
<dbReference type="eggNOG" id="COG1413">
    <property type="taxonomic scope" value="Bacteria"/>
</dbReference>
<dbReference type="KEGG" id="amr:AM1_0221"/>
<reference evidence="1 2" key="1">
    <citation type="journal article" date="2008" name="Proc. Natl. Acad. Sci. U.S.A.">
        <title>Niche adaptation and genome expansion in the chlorophyll d-producing cyanobacterium Acaryochloris marina.</title>
        <authorList>
            <person name="Swingley W.D."/>
            <person name="Chen M."/>
            <person name="Cheung P.C."/>
            <person name="Conrad A.L."/>
            <person name="Dejesa L.C."/>
            <person name="Hao J."/>
            <person name="Honchak B.M."/>
            <person name="Karbach L.E."/>
            <person name="Kurdoglu A."/>
            <person name="Lahiri S."/>
            <person name="Mastrian S.D."/>
            <person name="Miyashita H."/>
            <person name="Page L."/>
            <person name="Ramakrishna P."/>
            <person name="Satoh S."/>
            <person name="Sattley W.M."/>
            <person name="Shimada Y."/>
            <person name="Taylor H.L."/>
            <person name="Tomo T."/>
            <person name="Tsuchiya T."/>
            <person name="Wang Z.T."/>
            <person name="Raymond J."/>
            <person name="Mimuro M."/>
            <person name="Blankenship R.E."/>
            <person name="Touchman J.W."/>
        </authorList>
    </citation>
    <scope>NUCLEOTIDE SEQUENCE [LARGE SCALE GENOMIC DNA]</scope>
    <source>
        <strain evidence="2">MBIC 11017</strain>
    </source>
</reference>
<sequence>MSDSCFLEPHQDLYSICLQQLLPIASERVQSVDLDWWNIESFLGLAFHILLSETDSKLRSQVAQIIPLFGAKAVPNLVFIEQEHVLDADLKSLVNLTFSKIEPQQQVMGLIDMLKACEDQSLDYLIAQKLWEIGAVATEAVATLLADPDEQELALRLLAQFQQFHHQQVANLEALFEHSPDFDPPGSYGAIKQKAETLLKAAMQAESAAPRQAVALYTEALQLCSDHAQAYGSRGLLRAILGDPQGAMADFQAAAELFREQGKTANAEIALGYCKAMARQLPHLD</sequence>
<dbReference type="RefSeq" id="WP_012160918.1">
    <property type="nucleotide sequence ID" value="NC_009925.1"/>
</dbReference>
<dbReference type="OrthoDB" id="561030at2"/>
<dbReference type="Gene3D" id="1.25.40.10">
    <property type="entry name" value="Tetratricopeptide repeat domain"/>
    <property type="match status" value="1"/>
</dbReference>
<dbReference type="HOGENOM" id="CLU_975292_0_0_3"/>
<proteinExistence type="predicted"/>
<gene>
    <name evidence="1" type="ordered locus">AM1_0221</name>
</gene>
<dbReference type="AlphaFoldDB" id="B0C7P7"/>
<dbReference type="Proteomes" id="UP000000268">
    <property type="component" value="Chromosome"/>
</dbReference>
<name>B0C7P7_ACAM1</name>
<evidence type="ECO:0000313" key="1">
    <source>
        <dbReference type="EMBL" id="ABW25307.1"/>
    </source>
</evidence>
<evidence type="ECO:0000313" key="2">
    <source>
        <dbReference type="Proteomes" id="UP000000268"/>
    </source>
</evidence>
<protein>
    <submittedName>
        <fullName evidence="1">TPR domain protein, putative</fullName>
    </submittedName>
</protein>
<organism evidence="1 2">
    <name type="scientific">Acaryochloris marina (strain MBIC 11017)</name>
    <dbReference type="NCBI Taxonomy" id="329726"/>
    <lineage>
        <taxon>Bacteria</taxon>
        <taxon>Bacillati</taxon>
        <taxon>Cyanobacteriota</taxon>
        <taxon>Cyanophyceae</taxon>
        <taxon>Acaryochloridales</taxon>
        <taxon>Acaryochloridaceae</taxon>
        <taxon>Acaryochloris</taxon>
    </lineage>
</organism>
<dbReference type="InterPro" id="IPR011990">
    <property type="entry name" value="TPR-like_helical_dom_sf"/>
</dbReference>